<dbReference type="RefSeq" id="XP_030836991.1">
    <property type="nucleotide sequence ID" value="XM_030981131.1"/>
</dbReference>
<evidence type="ECO:0000313" key="3">
    <source>
        <dbReference type="EnsemblMetazoa" id="XP_030836991"/>
    </source>
</evidence>
<feature type="region of interest" description="Disordered" evidence="1">
    <location>
        <begin position="305"/>
        <end position="331"/>
    </location>
</feature>
<dbReference type="EnsemblMetazoa" id="XM_030981131">
    <property type="protein sequence ID" value="XP_030836991"/>
    <property type="gene ID" value="LOC115922328"/>
</dbReference>
<dbReference type="InterPro" id="IPR037936">
    <property type="entry name" value="UNC5A-D"/>
</dbReference>
<dbReference type="InterPro" id="IPR000906">
    <property type="entry name" value="ZU5_dom"/>
</dbReference>
<protein>
    <recommendedName>
        <fullName evidence="2">ZU5 domain-containing protein</fullName>
    </recommendedName>
</protein>
<dbReference type="GO" id="GO:0005042">
    <property type="term" value="F:netrin receptor activity"/>
    <property type="evidence" value="ECO:0007669"/>
    <property type="project" value="InterPro"/>
</dbReference>
<dbReference type="InParanoid" id="A0A7M7NI85"/>
<reference evidence="3" key="2">
    <citation type="submission" date="2021-01" db="UniProtKB">
        <authorList>
            <consortium name="EnsemblMetazoa"/>
        </authorList>
    </citation>
    <scope>IDENTIFICATION</scope>
</reference>
<dbReference type="Gene3D" id="2.60.220.30">
    <property type="match status" value="1"/>
</dbReference>
<dbReference type="PROSITE" id="PS51145">
    <property type="entry name" value="ZU5"/>
    <property type="match status" value="1"/>
</dbReference>
<dbReference type="KEGG" id="spu:115922328"/>
<dbReference type="Proteomes" id="UP000007110">
    <property type="component" value="Unassembled WGS sequence"/>
</dbReference>
<reference evidence="4" key="1">
    <citation type="submission" date="2015-02" db="EMBL/GenBank/DDBJ databases">
        <title>Genome sequencing for Strongylocentrotus purpuratus.</title>
        <authorList>
            <person name="Murali S."/>
            <person name="Liu Y."/>
            <person name="Vee V."/>
            <person name="English A."/>
            <person name="Wang M."/>
            <person name="Skinner E."/>
            <person name="Han Y."/>
            <person name="Muzny D.M."/>
            <person name="Worley K.C."/>
            <person name="Gibbs R.A."/>
        </authorList>
    </citation>
    <scope>NUCLEOTIDE SEQUENCE</scope>
</reference>
<evidence type="ECO:0000259" key="2">
    <source>
        <dbReference type="PROSITE" id="PS51145"/>
    </source>
</evidence>
<accession>A0A7M7NI85</accession>
<dbReference type="Gene3D" id="1.10.533.10">
    <property type="entry name" value="Death Domain, Fas"/>
    <property type="match status" value="1"/>
</dbReference>
<proteinExistence type="predicted"/>
<dbReference type="OrthoDB" id="10120409at2759"/>
<dbReference type="AlphaFoldDB" id="A0A7M7NI85"/>
<evidence type="ECO:0000256" key="1">
    <source>
        <dbReference type="SAM" id="MobiDB-lite"/>
    </source>
</evidence>
<name>A0A7M7NI85_STRPU</name>
<evidence type="ECO:0000313" key="4">
    <source>
        <dbReference type="Proteomes" id="UP000007110"/>
    </source>
</evidence>
<dbReference type="Pfam" id="PF00791">
    <property type="entry name" value="ZU5"/>
    <property type="match status" value="1"/>
</dbReference>
<organism evidence="3 4">
    <name type="scientific">Strongylocentrotus purpuratus</name>
    <name type="common">Purple sea urchin</name>
    <dbReference type="NCBI Taxonomy" id="7668"/>
    <lineage>
        <taxon>Eukaryota</taxon>
        <taxon>Metazoa</taxon>
        <taxon>Echinodermata</taxon>
        <taxon>Eleutherozoa</taxon>
        <taxon>Echinozoa</taxon>
        <taxon>Echinoidea</taxon>
        <taxon>Euechinoidea</taxon>
        <taxon>Echinacea</taxon>
        <taxon>Camarodonta</taxon>
        <taxon>Echinidea</taxon>
        <taxon>Strongylocentrotidae</taxon>
        <taxon>Strongylocentrotus</taxon>
    </lineage>
</organism>
<feature type="domain" description="ZU5" evidence="2">
    <location>
        <begin position="19"/>
        <end position="134"/>
    </location>
</feature>
<sequence>MASFIGAPDPSVFPDRTDVASKTIHPFRGGTIQLPHHGISLCIPVLALQKECEITLKVLAQPSGVLFAENEALVSPGVVCEPSGTTFESPLKLVIPHCAVLTDPSKAKVILYFTHGDTQVTKKELSSTGIPRCVVRKDDLDVYIDHFSICEMFMVISDYLIGKRVATTPYLPKSMSRHQPQYCHLRLYNDTPGLDDLIEKEENKLDYRKMASTQKMFVLWEKGELKIRCEVDSGHVTENEKTVSLDDIYRLDRKVVSFVVKATGNADVHFKFNFHPHCDEGHAFKAEFSDGGEAPILQVPSITTSKEPEGAAASHTEPPSSSQRKDRVRSELPANPIRLDDILLYDIAEEIETDEHLERLMHTLEVTQGSQSRYHEINRLEGRLTARGTRQMLMDWRARTAVVDQRDGLKDAFTRAGLLDLRDRFFPG</sequence>
<dbReference type="GO" id="GO:0016020">
    <property type="term" value="C:membrane"/>
    <property type="evidence" value="ECO:0007669"/>
    <property type="project" value="InterPro"/>
</dbReference>
<dbReference type="GeneID" id="115922328"/>
<dbReference type="InterPro" id="IPR011029">
    <property type="entry name" value="DEATH-like_dom_sf"/>
</dbReference>
<dbReference type="PANTHER" id="PTHR12582">
    <property type="entry name" value="NETRIN RECEPTOR UNC5"/>
    <property type="match status" value="1"/>
</dbReference>
<dbReference type="SMART" id="SM00218">
    <property type="entry name" value="ZU5"/>
    <property type="match status" value="1"/>
</dbReference>
<keyword evidence="4" id="KW-1185">Reference proteome</keyword>
<dbReference type="PANTHER" id="PTHR12582:SF41">
    <property type="entry name" value="UNC5C-LIKE PROTEIN"/>
    <property type="match status" value="1"/>
</dbReference>